<evidence type="ECO:0000313" key="1">
    <source>
        <dbReference type="EMBL" id="SLN37078.1"/>
    </source>
</evidence>
<keyword evidence="2" id="KW-1185">Reference proteome</keyword>
<dbReference type="AlphaFoldDB" id="A0A1Y5SBN3"/>
<dbReference type="InParanoid" id="A0A1Y5SBN3"/>
<dbReference type="EMBL" id="FWFR01000001">
    <property type="protein sequence ID" value="SLN37078.1"/>
    <property type="molecule type" value="Genomic_DNA"/>
</dbReference>
<protein>
    <submittedName>
        <fullName evidence="1">Uncharacterized protein</fullName>
    </submittedName>
</protein>
<proteinExistence type="predicted"/>
<gene>
    <name evidence="1" type="ORF">OCH7691_01504</name>
</gene>
<reference evidence="1 2" key="1">
    <citation type="submission" date="2017-03" db="EMBL/GenBank/DDBJ databases">
        <authorList>
            <person name="Afonso C.L."/>
            <person name="Miller P.J."/>
            <person name="Scott M.A."/>
            <person name="Spackman E."/>
            <person name="Goraichik I."/>
            <person name="Dimitrov K.M."/>
            <person name="Suarez D.L."/>
            <person name="Swayne D.E."/>
        </authorList>
    </citation>
    <scope>NUCLEOTIDE SEQUENCE [LARGE SCALE GENOMIC DNA]</scope>
    <source>
        <strain evidence="1 2">CECT 7691</strain>
    </source>
</reference>
<evidence type="ECO:0000313" key="2">
    <source>
        <dbReference type="Proteomes" id="UP000193200"/>
    </source>
</evidence>
<organism evidence="1 2">
    <name type="scientific">Oceanibacterium hippocampi</name>
    <dbReference type="NCBI Taxonomy" id="745714"/>
    <lineage>
        <taxon>Bacteria</taxon>
        <taxon>Pseudomonadati</taxon>
        <taxon>Pseudomonadota</taxon>
        <taxon>Alphaproteobacteria</taxon>
        <taxon>Sneathiellales</taxon>
        <taxon>Sneathiellaceae</taxon>
        <taxon>Oceanibacterium</taxon>
    </lineage>
</organism>
<accession>A0A1Y5SBN3</accession>
<name>A0A1Y5SBN3_9PROT</name>
<sequence length="180" mass="20273">MAIVGVDRKKYTKSEVTDLIGALERQANEILRLADRAEKEATKHSFEMYDDFRRKVSQFETLASLIPDRLANVELDAATLSDLEIQFDNLRIVTLHGLINASVRFFMVLSGSTLLPIGAKEMLMTELRRLEQSKEALEDPRFADRISDDIRASLAQAQTILERIIETAPSLLNLAEPLDA</sequence>
<dbReference type="Proteomes" id="UP000193200">
    <property type="component" value="Unassembled WGS sequence"/>
</dbReference>